<dbReference type="GO" id="GO:0005829">
    <property type="term" value="C:cytosol"/>
    <property type="evidence" value="ECO:0007669"/>
    <property type="project" value="TreeGrafter"/>
</dbReference>
<dbReference type="SUPFAM" id="SSF56059">
    <property type="entry name" value="Glutathione synthetase ATP-binding domain-like"/>
    <property type="match status" value="1"/>
</dbReference>
<evidence type="ECO:0000256" key="2">
    <source>
        <dbReference type="ARBA" id="ARBA00022741"/>
    </source>
</evidence>
<accession>A0A1X0KDE6</accession>
<dbReference type="PANTHER" id="PTHR43055">
    <property type="entry name" value="FORMATE-DEPENDENT PHOSPHORIBOSYLGLYCINAMIDE FORMYLTRANSFERASE"/>
    <property type="match status" value="1"/>
</dbReference>
<dbReference type="GO" id="GO:0046872">
    <property type="term" value="F:metal ion binding"/>
    <property type="evidence" value="ECO:0007669"/>
    <property type="project" value="InterPro"/>
</dbReference>
<evidence type="ECO:0000313" key="9">
    <source>
        <dbReference type="EMBL" id="ORB73199.1"/>
    </source>
</evidence>
<dbReference type="PROSITE" id="PS50975">
    <property type="entry name" value="ATP_GRASP"/>
    <property type="match status" value="1"/>
</dbReference>
<comment type="pathway">
    <text evidence="5">Purine metabolism.</text>
</comment>
<feature type="domain" description="ATP-grasp" evidence="8">
    <location>
        <begin position="133"/>
        <end position="323"/>
    </location>
</feature>
<dbReference type="InterPro" id="IPR003135">
    <property type="entry name" value="ATP-grasp_carboxylate-amine"/>
</dbReference>
<evidence type="ECO:0000259" key="8">
    <source>
        <dbReference type="PROSITE" id="PS50975"/>
    </source>
</evidence>
<evidence type="ECO:0000256" key="5">
    <source>
        <dbReference type="ARBA" id="ARBA00025704"/>
    </source>
</evidence>
<dbReference type="GO" id="GO:0005524">
    <property type="term" value="F:ATP binding"/>
    <property type="evidence" value="ECO:0007669"/>
    <property type="project" value="UniProtKB-UniRule"/>
</dbReference>
<dbReference type="OrthoDB" id="9804625at2"/>
<comment type="caution">
    <text evidence="9">The sequence shown here is derived from an EMBL/GenBank/DDBJ whole genome shotgun (WGS) entry which is preliminary data.</text>
</comment>
<evidence type="ECO:0000256" key="4">
    <source>
        <dbReference type="ARBA" id="ARBA00022840"/>
    </source>
</evidence>
<keyword evidence="4 6" id="KW-0067">ATP-binding</keyword>
<organism evidence="9 10">
    <name type="scientific">Mycobacterium scrofulaceum</name>
    <dbReference type="NCBI Taxonomy" id="1783"/>
    <lineage>
        <taxon>Bacteria</taxon>
        <taxon>Bacillati</taxon>
        <taxon>Actinomycetota</taxon>
        <taxon>Actinomycetes</taxon>
        <taxon>Mycobacteriales</taxon>
        <taxon>Mycobacteriaceae</taxon>
        <taxon>Mycobacterium</taxon>
    </lineage>
</organism>
<dbReference type="SUPFAM" id="SSF52440">
    <property type="entry name" value="PreATP-grasp domain"/>
    <property type="match status" value="1"/>
</dbReference>
<evidence type="ECO:0000313" key="10">
    <source>
        <dbReference type="Proteomes" id="UP000192601"/>
    </source>
</evidence>
<dbReference type="NCBIfam" id="NF006766">
    <property type="entry name" value="PRK09288.1"/>
    <property type="match status" value="1"/>
</dbReference>
<dbReference type="Gene3D" id="3.30.1490.20">
    <property type="entry name" value="ATP-grasp fold, A domain"/>
    <property type="match status" value="1"/>
</dbReference>
<reference evidence="9 10" key="1">
    <citation type="submission" date="2017-02" db="EMBL/GenBank/DDBJ databases">
        <title>The new phylogeny of genus Mycobacterium.</title>
        <authorList>
            <person name="Tortoli E."/>
            <person name="Trovato A."/>
            <person name="Cirillo D.M."/>
        </authorList>
    </citation>
    <scope>NUCLEOTIDE SEQUENCE [LARGE SCALE GENOMIC DNA]</scope>
    <source>
        <strain evidence="9 10">DSM 43992</strain>
    </source>
</reference>
<evidence type="ECO:0000256" key="6">
    <source>
        <dbReference type="PROSITE-ProRule" id="PRU00409"/>
    </source>
</evidence>
<dbReference type="InterPro" id="IPR013815">
    <property type="entry name" value="ATP_grasp_subdomain_1"/>
</dbReference>
<dbReference type="InterPro" id="IPR016185">
    <property type="entry name" value="PreATP-grasp_dom_sf"/>
</dbReference>
<dbReference type="EMBL" id="MVIJ01000022">
    <property type="protein sequence ID" value="ORB73199.1"/>
    <property type="molecule type" value="Genomic_DNA"/>
</dbReference>
<dbReference type="Pfam" id="PF22660">
    <property type="entry name" value="RS_preATP-grasp-like"/>
    <property type="match status" value="1"/>
</dbReference>
<dbReference type="GO" id="GO:0016740">
    <property type="term" value="F:transferase activity"/>
    <property type="evidence" value="ECO:0007669"/>
    <property type="project" value="UniProtKB-KW"/>
</dbReference>
<dbReference type="InterPro" id="IPR054350">
    <property type="entry name" value="PurT/PurK_preATP-grasp"/>
</dbReference>
<keyword evidence="2 6" id="KW-0547">Nucleotide-binding</keyword>
<dbReference type="Pfam" id="PF02222">
    <property type="entry name" value="ATP-grasp"/>
    <property type="match status" value="1"/>
</dbReference>
<evidence type="ECO:0000256" key="1">
    <source>
        <dbReference type="ARBA" id="ARBA00022598"/>
    </source>
</evidence>
<name>A0A1X0KDE6_MYCSC</name>
<dbReference type="GO" id="GO:0006164">
    <property type="term" value="P:purine nucleotide biosynthetic process"/>
    <property type="evidence" value="ECO:0007669"/>
    <property type="project" value="UniProtKB-KW"/>
</dbReference>
<protein>
    <submittedName>
        <fullName evidence="9">Phosphoribosylglycinamide formyltransferase 2</fullName>
    </submittedName>
</protein>
<dbReference type="STRING" id="1783.BST44_15750"/>
<feature type="region of interest" description="Disordered" evidence="7">
    <location>
        <begin position="1"/>
        <end position="23"/>
    </location>
</feature>
<dbReference type="Gene3D" id="3.40.50.20">
    <property type="match status" value="1"/>
</dbReference>
<dbReference type="InterPro" id="IPR011761">
    <property type="entry name" value="ATP-grasp"/>
</dbReference>
<dbReference type="GO" id="GO:0016874">
    <property type="term" value="F:ligase activity"/>
    <property type="evidence" value="ECO:0007669"/>
    <property type="project" value="UniProtKB-KW"/>
</dbReference>
<keyword evidence="3" id="KW-0658">Purine biosynthesis</keyword>
<evidence type="ECO:0000256" key="3">
    <source>
        <dbReference type="ARBA" id="ARBA00022755"/>
    </source>
</evidence>
<dbReference type="PANTHER" id="PTHR43055:SF1">
    <property type="entry name" value="FORMATE-DEPENDENT PHOSPHORIBOSYLGLYCINAMIDE FORMYLTRANSFERASE"/>
    <property type="match status" value="1"/>
</dbReference>
<keyword evidence="10" id="KW-1185">Reference proteome</keyword>
<dbReference type="Proteomes" id="UP000192601">
    <property type="component" value="Unassembled WGS sequence"/>
</dbReference>
<sequence>MTDGPDDKTSVLAVPPRTPAEAADDRPRVVLLGSGDLSRELAIALGRLGARVIAVDERADAPAHAVADQSLVVPMTDADALTRAVGGLRPDVVVAAADAVAIHALEGLEGPHTQLVPGARAVRLAADREGLRRLAADELGLPTAPFWFVGSVGELEAVGAHAGYPLLVKPAAAGRGQSVASGPDDLGPAWQRATEGQGPPHRVLAETVVEVEHYVTLLVVRGEGPEGPVVDFCTPIGHREGAADGPECWQPQPVSEAAMDAAKSIAARIVKALGGRGVFGVELMINGDEVYFADVTPRPAESAWVTVRSQRLSAFDLQARTILGLPVDTMMISPGAAHRVQRADGPAAALAGALGVPESDLRAVGRGFQALATAPEVAVARERAREAANRLTARPPAH</sequence>
<gene>
    <name evidence="9" type="ORF">BST44_15750</name>
</gene>
<evidence type="ECO:0000256" key="7">
    <source>
        <dbReference type="SAM" id="MobiDB-lite"/>
    </source>
</evidence>
<dbReference type="Gene3D" id="3.30.470.20">
    <property type="entry name" value="ATP-grasp fold, B domain"/>
    <property type="match status" value="1"/>
</dbReference>
<keyword evidence="9" id="KW-0808">Transferase</keyword>
<dbReference type="AlphaFoldDB" id="A0A1X0KDE6"/>
<keyword evidence="1" id="KW-0436">Ligase</keyword>
<proteinExistence type="predicted"/>